<dbReference type="EMBL" id="BLKM01002473">
    <property type="protein sequence ID" value="GFG40727.1"/>
    <property type="molecule type" value="Genomic_DNA"/>
</dbReference>
<feature type="region of interest" description="Disordered" evidence="1">
    <location>
        <begin position="156"/>
        <end position="180"/>
    </location>
</feature>
<feature type="region of interest" description="Disordered" evidence="1">
    <location>
        <begin position="1"/>
        <end position="72"/>
    </location>
</feature>
<evidence type="ECO:0000313" key="3">
    <source>
        <dbReference type="EMBL" id="GFG31841.1"/>
    </source>
</evidence>
<dbReference type="InParanoid" id="A0A6L2PGZ7"/>
<accession>A0A6L2PGZ7</accession>
<reference evidence="3" key="1">
    <citation type="journal article" date="2020" name="J. Asia-Pac. Entomol.">
        <title>Draft genome sequence of the termite, Coptotermes formosanus: Genetic insights into the pyruvate dehydrogenase complex of the termite.</title>
        <authorList>
            <person name="Itakura S."/>
            <person name="Yosikawa Y."/>
            <person name="Togami Y."/>
            <person name="Umezawa K."/>
        </authorList>
    </citation>
    <scope>NUCLEOTIDE SEQUENCE</scope>
    <source>
        <tissue evidence="3">Head</tissue>
    </source>
</reference>
<dbReference type="Pfam" id="PF14652">
    <property type="entry name" value="DUF4457"/>
    <property type="match status" value="1"/>
</dbReference>
<dbReference type="InterPro" id="IPR026704">
    <property type="entry name" value="KATNIP"/>
</dbReference>
<organism evidence="3 5">
    <name type="scientific">Coptotermes formosanus</name>
    <name type="common">Formosan subterranean termite</name>
    <dbReference type="NCBI Taxonomy" id="36987"/>
    <lineage>
        <taxon>Eukaryota</taxon>
        <taxon>Metazoa</taxon>
        <taxon>Ecdysozoa</taxon>
        <taxon>Arthropoda</taxon>
        <taxon>Hexapoda</taxon>
        <taxon>Insecta</taxon>
        <taxon>Pterygota</taxon>
        <taxon>Neoptera</taxon>
        <taxon>Polyneoptera</taxon>
        <taxon>Dictyoptera</taxon>
        <taxon>Blattodea</taxon>
        <taxon>Blattoidea</taxon>
        <taxon>Termitoidae</taxon>
        <taxon>Rhinotermitidae</taxon>
        <taxon>Coptotermes</taxon>
    </lineage>
</organism>
<feature type="region of interest" description="Disordered" evidence="1">
    <location>
        <begin position="85"/>
        <end position="120"/>
    </location>
</feature>
<proteinExistence type="predicted"/>
<comment type="caution">
    <text evidence="3">The sequence shown here is derived from an EMBL/GenBank/DDBJ whole genome shotgun (WGS) entry which is preliminary data.</text>
</comment>
<sequence>MDSYAEPTETVHKSGSSCGLLKSSSHGKVPKWLEDMSDSARHGRRAVSSFGTRSAGNSPRKSSQRLSSLRAEDWKDITVPSNVLNQQKPFLEPATSSQQFSTRNPTSASTNSGEGREPSLEESWSSLSFFDKRHKGRLTEKVQDDLISLAVSDRLSGSRSPLADTDDSGASHSTSSSDSDFIIPELPSGCKMELNIHSTWGDRHYLGLNGIEVFSSTGEPVSVAKIWAEPADINVLPEYDKDPRVVTNLLDGVNRTHDDMHLWLAPFTKGANHFIHLVFKHKTQVAMIRIWNYNKSRIHSYRGVRDVDITLDGVTIFHGEIARACGDILGGTEAFGDTILFTTDETILELISQNDESFCSMLSEGQQGVENYHEERPVTADNGDERPFTCARSHSDIESTVDSSSGILLGGQKLEINLIANWGHPALIGRLTGLEVLGDGGSVIPVEPQYLQCSVPSPDIY</sequence>
<protein>
    <recommendedName>
        <fullName evidence="2">KATNIP domain-containing protein</fullName>
    </recommendedName>
</protein>
<evidence type="ECO:0000259" key="2">
    <source>
        <dbReference type="Pfam" id="PF14652"/>
    </source>
</evidence>
<dbReference type="PANTHER" id="PTHR21534">
    <property type="entry name" value="KATANIN-INTERACTING PROTEIN"/>
    <property type="match status" value="1"/>
</dbReference>
<feature type="compositionally biased region" description="Polar residues" evidence="1">
    <location>
        <begin position="85"/>
        <end position="113"/>
    </location>
</feature>
<name>A0A6L2PGZ7_COPFO</name>
<feature type="compositionally biased region" description="Low complexity" evidence="1">
    <location>
        <begin position="168"/>
        <end position="180"/>
    </location>
</feature>
<feature type="domain" description="KATNIP" evidence="2">
    <location>
        <begin position="194"/>
        <end position="453"/>
    </location>
</feature>
<evidence type="ECO:0000313" key="4">
    <source>
        <dbReference type="EMBL" id="GFG40727.1"/>
    </source>
</evidence>
<reference evidence="5" key="2">
    <citation type="submission" date="2020-01" db="EMBL/GenBank/DDBJ databases">
        <title>Draft genome sequence of the Termite Coptotermes fromosanus.</title>
        <authorList>
            <person name="Itakura S."/>
            <person name="Yosikawa Y."/>
            <person name="Umezawa K."/>
        </authorList>
    </citation>
    <scope>NUCLEOTIDE SEQUENCE [LARGE SCALE GENOMIC DNA]</scope>
</reference>
<feature type="compositionally biased region" description="Low complexity" evidence="1">
    <location>
        <begin position="13"/>
        <end position="27"/>
    </location>
</feature>
<dbReference type="AlphaFoldDB" id="A0A6L2PGZ7"/>
<feature type="compositionally biased region" description="Basic and acidic residues" evidence="1">
    <location>
        <begin position="31"/>
        <end position="41"/>
    </location>
</feature>
<evidence type="ECO:0000256" key="1">
    <source>
        <dbReference type="SAM" id="MobiDB-lite"/>
    </source>
</evidence>
<gene>
    <name evidence="3" type="ORF">Cfor_02940</name>
    <name evidence="4" type="ORF">Cfor_03215</name>
</gene>
<feature type="non-terminal residue" evidence="3">
    <location>
        <position position="461"/>
    </location>
</feature>
<dbReference type="InterPro" id="IPR027859">
    <property type="entry name" value="KATNIP_dom"/>
</dbReference>
<feature type="compositionally biased region" description="Polar residues" evidence="1">
    <location>
        <begin position="49"/>
        <end position="67"/>
    </location>
</feature>
<keyword evidence="5" id="KW-1185">Reference proteome</keyword>
<dbReference type="EMBL" id="BLKM01011029">
    <property type="protein sequence ID" value="GFG31841.1"/>
    <property type="molecule type" value="Genomic_DNA"/>
</dbReference>
<dbReference type="OrthoDB" id="304622at2759"/>
<dbReference type="PANTHER" id="PTHR21534:SF0">
    <property type="entry name" value="KATANIN-INTERACTING PROTEIN"/>
    <property type="match status" value="1"/>
</dbReference>
<dbReference type="Proteomes" id="UP000502823">
    <property type="component" value="Unassembled WGS sequence"/>
</dbReference>
<evidence type="ECO:0000313" key="5">
    <source>
        <dbReference type="Proteomes" id="UP000502823"/>
    </source>
</evidence>